<evidence type="ECO:0000313" key="2">
    <source>
        <dbReference type="EMBL" id="WWF00782.1"/>
    </source>
</evidence>
<feature type="region of interest" description="Disordered" evidence="1">
    <location>
        <begin position="58"/>
        <end position="85"/>
    </location>
</feature>
<accession>A0ABZ2F3C8</accession>
<evidence type="ECO:0000256" key="1">
    <source>
        <dbReference type="SAM" id="MobiDB-lite"/>
    </source>
</evidence>
<dbReference type="EMBL" id="CP104311">
    <property type="protein sequence ID" value="WWF00782.1"/>
    <property type="molecule type" value="Genomic_DNA"/>
</dbReference>
<dbReference type="RefSeq" id="WP_198321678.1">
    <property type="nucleotide sequence ID" value="NZ_CP104311.1"/>
</dbReference>
<protein>
    <submittedName>
        <fullName evidence="2">Regulatory protein GemA</fullName>
    </submittedName>
</protein>
<proteinExistence type="predicted"/>
<dbReference type="InterPro" id="IPR009363">
    <property type="entry name" value="Phage_Mu_Gp16"/>
</dbReference>
<name>A0ABZ2F3C8_METCP</name>
<evidence type="ECO:0000313" key="4">
    <source>
        <dbReference type="Proteomes" id="UP001359308"/>
    </source>
</evidence>
<sequence length="163" mass="18364">MDPRQKLIKLIHVAKRDLRLGDDVYRLLLKSATGKTSTTDMTVPELEKALEALKAKGFKVRHKTRPHPNPSPKGRGATSRTVDQEAQSRKIRALWLGLHQAGIVRDPNESALAAYVKRMTGVEALQWLDEHQASRVIEQLKKWGFRAARQAEDRADSEGPRAQ</sequence>
<evidence type="ECO:0000313" key="3">
    <source>
        <dbReference type="EMBL" id="WWF02882.1"/>
    </source>
</evidence>
<dbReference type="Proteomes" id="UP001359308">
    <property type="component" value="Chromosome"/>
</dbReference>
<reference evidence="2 4" key="1">
    <citation type="submission" date="2022-09" db="EMBL/GenBank/DDBJ databases">
        <authorList>
            <person name="Giprobiosintez L."/>
        </authorList>
    </citation>
    <scope>NUCLEOTIDE SEQUENCE [LARGE SCALE GENOMIC DNA]</scope>
    <source>
        <strain evidence="2">VKPM-B-12549</strain>
        <strain evidence="4">VKPM-B-12549 (GBS-15)</strain>
    </source>
</reference>
<dbReference type="Pfam" id="PF06252">
    <property type="entry name" value="GemA"/>
    <property type="match status" value="1"/>
</dbReference>
<gene>
    <name evidence="3" type="ORF">N4J17_04505</name>
    <name evidence="2" type="ORF">N4J17_09830</name>
</gene>
<organism evidence="2 4">
    <name type="scientific">Methylococcus capsulatus</name>
    <dbReference type="NCBI Taxonomy" id="414"/>
    <lineage>
        <taxon>Bacteria</taxon>
        <taxon>Pseudomonadati</taxon>
        <taxon>Pseudomonadota</taxon>
        <taxon>Gammaproteobacteria</taxon>
        <taxon>Methylococcales</taxon>
        <taxon>Methylococcaceae</taxon>
        <taxon>Methylococcus</taxon>
    </lineage>
</organism>
<dbReference type="EMBL" id="CP104311">
    <property type="protein sequence ID" value="WWF02882.1"/>
    <property type="molecule type" value="Genomic_DNA"/>
</dbReference>
<keyword evidence="4" id="KW-1185">Reference proteome</keyword>